<proteinExistence type="inferred from homology"/>
<gene>
    <name evidence="10" type="ORF">OBRU01_21052</name>
</gene>
<dbReference type="InterPro" id="IPR037519">
    <property type="entry name" value="LITAF_fam"/>
</dbReference>
<evidence type="ECO:0000256" key="5">
    <source>
        <dbReference type="ARBA" id="ARBA00022723"/>
    </source>
</evidence>
<evidence type="ECO:0000256" key="1">
    <source>
        <dbReference type="ARBA" id="ARBA00004414"/>
    </source>
</evidence>
<dbReference type="PANTHER" id="PTHR23292">
    <property type="entry name" value="LIPOPOLYSACCHARIDE-INDUCED TUMOR NECROSIS FACTOR-ALPHA FACTOR"/>
    <property type="match status" value="1"/>
</dbReference>
<feature type="non-terminal residue" evidence="10">
    <location>
        <position position="132"/>
    </location>
</feature>
<evidence type="ECO:0000256" key="8">
    <source>
        <dbReference type="SAM" id="MobiDB-lite"/>
    </source>
</evidence>
<accession>A0A0L7KU29</accession>
<dbReference type="STRING" id="104452.A0A0L7KU29"/>
<evidence type="ECO:0000256" key="6">
    <source>
        <dbReference type="ARBA" id="ARBA00022833"/>
    </source>
</evidence>
<feature type="domain" description="LITAF" evidence="9">
    <location>
        <begin position="49"/>
        <end position="132"/>
    </location>
</feature>
<evidence type="ECO:0000256" key="4">
    <source>
        <dbReference type="ARBA" id="ARBA00005975"/>
    </source>
</evidence>
<sequence>KVVYHGATVVDASTTNPPPYTGYPPPGPAGYPPPGPAGYGPPSAVIHTSTPATVIVAQQVGPQPMPTVCRSCNAEIVSRVEKQSSTKTHLFALGLCLLGCWCCVCIPYCTDTCKNTNHYCPNCNAYIGAYKD</sequence>
<dbReference type="GO" id="GO:0005765">
    <property type="term" value="C:lysosomal membrane"/>
    <property type="evidence" value="ECO:0007669"/>
    <property type="project" value="UniProtKB-SubCell"/>
</dbReference>
<evidence type="ECO:0000313" key="10">
    <source>
        <dbReference type="EMBL" id="KOB66556.1"/>
    </source>
</evidence>
<organism evidence="10 11">
    <name type="scientific">Operophtera brumata</name>
    <name type="common">Winter moth</name>
    <name type="synonym">Phalaena brumata</name>
    <dbReference type="NCBI Taxonomy" id="104452"/>
    <lineage>
        <taxon>Eukaryota</taxon>
        <taxon>Metazoa</taxon>
        <taxon>Ecdysozoa</taxon>
        <taxon>Arthropoda</taxon>
        <taxon>Hexapoda</taxon>
        <taxon>Insecta</taxon>
        <taxon>Pterygota</taxon>
        <taxon>Neoptera</taxon>
        <taxon>Endopterygota</taxon>
        <taxon>Lepidoptera</taxon>
        <taxon>Glossata</taxon>
        <taxon>Ditrysia</taxon>
        <taxon>Geometroidea</taxon>
        <taxon>Geometridae</taxon>
        <taxon>Larentiinae</taxon>
        <taxon>Operophtera</taxon>
    </lineage>
</organism>
<reference evidence="10 11" key="1">
    <citation type="journal article" date="2015" name="Genome Biol. Evol.">
        <title>The genome of winter moth (Operophtera brumata) provides a genomic perspective on sexual dimorphism and phenology.</title>
        <authorList>
            <person name="Derks M.F."/>
            <person name="Smit S."/>
            <person name="Salis L."/>
            <person name="Schijlen E."/>
            <person name="Bossers A."/>
            <person name="Mateman C."/>
            <person name="Pijl A.S."/>
            <person name="de Ridder D."/>
            <person name="Groenen M.A."/>
            <person name="Visser M.E."/>
            <person name="Megens H.J."/>
        </authorList>
    </citation>
    <scope>NUCLEOTIDE SEQUENCE [LARGE SCALE GENOMIC DNA]</scope>
    <source>
        <strain evidence="10">WM2013NL</strain>
        <tissue evidence="10">Head and thorax</tissue>
    </source>
</reference>
<dbReference type="PROSITE" id="PS51837">
    <property type="entry name" value="LITAF"/>
    <property type="match status" value="1"/>
</dbReference>
<dbReference type="Pfam" id="PF10601">
    <property type="entry name" value="zf-LITAF-like"/>
    <property type="match status" value="1"/>
</dbReference>
<evidence type="ECO:0000256" key="3">
    <source>
        <dbReference type="ARBA" id="ARBA00004630"/>
    </source>
</evidence>
<keyword evidence="5" id="KW-0479">Metal-binding</keyword>
<evidence type="ECO:0000313" key="11">
    <source>
        <dbReference type="Proteomes" id="UP000037510"/>
    </source>
</evidence>
<evidence type="ECO:0000256" key="7">
    <source>
        <dbReference type="ARBA" id="ARBA00023136"/>
    </source>
</evidence>
<dbReference type="PANTHER" id="PTHR23292:SF14">
    <property type="entry name" value="FI16615P1-RELATED"/>
    <property type="match status" value="1"/>
</dbReference>
<comment type="caution">
    <text evidence="10">The sequence shown here is derived from an EMBL/GenBank/DDBJ whole genome shotgun (WGS) entry which is preliminary data.</text>
</comment>
<comment type="similarity">
    <text evidence="4">Belongs to the CDIP1/LITAF family.</text>
</comment>
<dbReference type="SMART" id="SM00714">
    <property type="entry name" value="LITAF"/>
    <property type="match status" value="1"/>
</dbReference>
<feature type="compositionally biased region" description="Pro residues" evidence="8">
    <location>
        <begin position="16"/>
        <end position="36"/>
    </location>
</feature>
<name>A0A0L7KU29_OPEBR</name>
<comment type="subcellular location">
    <subcellularLocation>
        <location evidence="2">Endosome membrane</location>
        <topology evidence="2">Peripheral membrane protein</topology>
    </subcellularLocation>
    <subcellularLocation>
        <location evidence="1">Late endosome membrane</location>
    </subcellularLocation>
    <subcellularLocation>
        <location evidence="3">Lysosome membrane</location>
        <topology evidence="3">Peripheral membrane protein</topology>
        <orientation evidence="3">Cytoplasmic side</orientation>
    </subcellularLocation>
</comment>
<feature type="non-terminal residue" evidence="10">
    <location>
        <position position="1"/>
    </location>
</feature>
<dbReference type="GO" id="GO:0031902">
    <property type="term" value="C:late endosome membrane"/>
    <property type="evidence" value="ECO:0007669"/>
    <property type="project" value="UniProtKB-SubCell"/>
</dbReference>
<dbReference type="InterPro" id="IPR006629">
    <property type="entry name" value="LITAF"/>
</dbReference>
<dbReference type="GO" id="GO:0008270">
    <property type="term" value="F:zinc ion binding"/>
    <property type="evidence" value="ECO:0007669"/>
    <property type="project" value="TreeGrafter"/>
</dbReference>
<keyword evidence="6" id="KW-0862">Zinc</keyword>
<keyword evidence="11" id="KW-1185">Reference proteome</keyword>
<keyword evidence="7" id="KW-0472">Membrane</keyword>
<dbReference type="EMBL" id="JTDY01005840">
    <property type="protein sequence ID" value="KOB66556.1"/>
    <property type="molecule type" value="Genomic_DNA"/>
</dbReference>
<dbReference type="AlphaFoldDB" id="A0A0L7KU29"/>
<feature type="region of interest" description="Disordered" evidence="8">
    <location>
        <begin position="15"/>
        <end position="42"/>
    </location>
</feature>
<dbReference type="Proteomes" id="UP000037510">
    <property type="component" value="Unassembled WGS sequence"/>
</dbReference>
<protein>
    <recommendedName>
        <fullName evidence="9">LITAF domain-containing protein</fullName>
    </recommendedName>
</protein>
<evidence type="ECO:0000259" key="9">
    <source>
        <dbReference type="PROSITE" id="PS51837"/>
    </source>
</evidence>
<evidence type="ECO:0000256" key="2">
    <source>
        <dbReference type="ARBA" id="ARBA00004481"/>
    </source>
</evidence>